<keyword evidence="4" id="KW-1185">Reference proteome</keyword>
<dbReference type="Proteomes" id="UP000437862">
    <property type="component" value="Chromosome"/>
</dbReference>
<feature type="transmembrane region" description="Helical" evidence="1">
    <location>
        <begin position="35"/>
        <end position="52"/>
    </location>
</feature>
<dbReference type="NCBIfam" id="NF033631">
    <property type="entry name" value="SLATT_5"/>
    <property type="match status" value="1"/>
</dbReference>
<evidence type="ECO:0000259" key="2">
    <source>
        <dbReference type="Pfam" id="PF18160"/>
    </source>
</evidence>
<gene>
    <name evidence="3" type="ORF">GO485_11315</name>
</gene>
<keyword evidence="1" id="KW-0472">Membrane</keyword>
<evidence type="ECO:0000256" key="1">
    <source>
        <dbReference type="SAM" id="Phobius"/>
    </source>
</evidence>
<evidence type="ECO:0000313" key="4">
    <source>
        <dbReference type="Proteomes" id="UP000437862"/>
    </source>
</evidence>
<keyword evidence="1" id="KW-1133">Transmembrane helix</keyword>
<proteinExistence type="predicted"/>
<feature type="domain" description="SMODS and SLOG-associating 2TM effector" evidence="2">
    <location>
        <begin position="6"/>
        <end position="194"/>
    </location>
</feature>
<sequence>MLTIPEHLFNKVWFTRKAWINAEERLLLNEHHTQLLMVVYAAYTTCVSVVMLKFPPALKADEDLANTAMAVLSIILLALSLYLNSKTFKDRAARFKQGYHELQEIENELVALKSDPATNVAGPACTELAARYAKALREVENHNTLDDIRARILAGSGLTSRHPRRGEVVRYYWWRIWRFCTLALLYVAPVGAALWFHLK</sequence>
<accession>A0ABX6FSW5</accession>
<feature type="transmembrane region" description="Helical" evidence="1">
    <location>
        <begin position="64"/>
        <end position="84"/>
    </location>
</feature>
<keyword evidence="1" id="KW-0812">Transmembrane</keyword>
<feature type="transmembrane region" description="Helical" evidence="1">
    <location>
        <begin position="176"/>
        <end position="198"/>
    </location>
</feature>
<dbReference type="EMBL" id="CP046904">
    <property type="protein sequence ID" value="QGZ39578.1"/>
    <property type="molecule type" value="Genomic_DNA"/>
</dbReference>
<dbReference type="Pfam" id="PF18160">
    <property type="entry name" value="SLATT_5"/>
    <property type="match status" value="1"/>
</dbReference>
<organism evidence="3 4">
    <name type="scientific">Pseudoduganella flava</name>
    <dbReference type="NCBI Taxonomy" id="871742"/>
    <lineage>
        <taxon>Bacteria</taxon>
        <taxon>Pseudomonadati</taxon>
        <taxon>Pseudomonadota</taxon>
        <taxon>Betaproteobacteria</taxon>
        <taxon>Burkholderiales</taxon>
        <taxon>Oxalobacteraceae</taxon>
        <taxon>Telluria group</taxon>
        <taxon>Pseudoduganella</taxon>
    </lineage>
</organism>
<name>A0ABX6FSW5_9BURK</name>
<evidence type="ECO:0000313" key="3">
    <source>
        <dbReference type="EMBL" id="QGZ39578.1"/>
    </source>
</evidence>
<dbReference type="InterPro" id="IPR041115">
    <property type="entry name" value="SLATT_5"/>
</dbReference>
<protein>
    <submittedName>
        <fullName evidence="3">SLATT domain-containing protein</fullName>
    </submittedName>
</protein>
<reference evidence="3 4" key="1">
    <citation type="submission" date="2019-12" db="EMBL/GenBank/DDBJ databases">
        <title>Draft Genome Sequences of Six Type Strains of the Genus Massilia.</title>
        <authorList>
            <person name="Miess H."/>
            <person name="Frediansyah A."/>
            <person name="Goeker M."/>
            <person name="Gross H."/>
        </authorList>
    </citation>
    <scope>NUCLEOTIDE SEQUENCE [LARGE SCALE GENOMIC DNA]</scope>
    <source>
        <strain evidence="3 4">DSM 26639</strain>
    </source>
</reference>